<dbReference type="InterPro" id="IPR020904">
    <property type="entry name" value="Sc_DH/Rdtase_CS"/>
</dbReference>
<dbReference type="SUPFAM" id="SSF51735">
    <property type="entry name" value="NAD(P)-binding Rossmann-fold domains"/>
    <property type="match status" value="1"/>
</dbReference>
<dbReference type="InterPro" id="IPR002347">
    <property type="entry name" value="SDR_fam"/>
</dbReference>
<dbReference type="PANTHER" id="PTHR43975">
    <property type="entry name" value="ZGC:101858"/>
    <property type="match status" value="1"/>
</dbReference>
<evidence type="ECO:0000256" key="2">
    <source>
        <dbReference type="ARBA" id="ARBA00023002"/>
    </source>
</evidence>
<organism evidence="3 4">
    <name type="scientific">Coprococcus catus</name>
    <dbReference type="NCBI Taxonomy" id="116085"/>
    <lineage>
        <taxon>Bacteria</taxon>
        <taxon>Bacillati</taxon>
        <taxon>Bacillota</taxon>
        <taxon>Clostridia</taxon>
        <taxon>Lachnospirales</taxon>
        <taxon>Lachnospiraceae</taxon>
        <taxon>Coprococcus</taxon>
    </lineage>
</organism>
<dbReference type="PROSITE" id="PS00061">
    <property type="entry name" value="ADH_SHORT"/>
    <property type="match status" value="1"/>
</dbReference>
<proteinExistence type="inferred from homology"/>
<dbReference type="EMBL" id="QVEP01000009">
    <property type="protein sequence ID" value="RGB80749.1"/>
    <property type="molecule type" value="Genomic_DNA"/>
</dbReference>
<comment type="caution">
    <text evidence="3">The sequence shown here is derived from an EMBL/GenBank/DDBJ whole genome shotgun (WGS) entry which is preliminary data.</text>
</comment>
<dbReference type="Pfam" id="PF13561">
    <property type="entry name" value="adh_short_C2"/>
    <property type="match status" value="1"/>
</dbReference>
<reference evidence="3 4" key="1">
    <citation type="submission" date="2018-08" db="EMBL/GenBank/DDBJ databases">
        <title>A genome reference for cultivated species of the human gut microbiota.</title>
        <authorList>
            <person name="Zou Y."/>
            <person name="Xue W."/>
            <person name="Luo G."/>
        </authorList>
    </citation>
    <scope>NUCLEOTIDE SEQUENCE [LARGE SCALE GENOMIC DNA]</scope>
    <source>
        <strain evidence="3 4">AF45-17</strain>
    </source>
</reference>
<dbReference type="PRINTS" id="PR00080">
    <property type="entry name" value="SDRFAMILY"/>
</dbReference>
<accession>A0A3E2TQ99</accession>
<dbReference type="InterPro" id="IPR036291">
    <property type="entry name" value="NAD(P)-bd_dom_sf"/>
</dbReference>
<dbReference type="Gene3D" id="3.40.50.720">
    <property type="entry name" value="NAD(P)-binding Rossmann-like Domain"/>
    <property type="match status" value="1"/>
</dbReference>
<evidence type="ECO:0000313" key="3">
    <source>
        <dbReference type="EMBL" id="RGB80749.1"/>
    </source>
</evidence>
<dbReference type="PANTHER" id="PTHR43975:SF2">
    <property type="entry name" value="EG:BACR7A4.14 PROTEIN-RELATED"/>
    <property type="match status" value="1"/>
</dbReference>
<sequence length="253" mass="26823">MGLVEGKVIIVTGASSGIGEKTAEVLAAEGAKVVLAARRKEKLEDVANRIIAAGGEAYTVSGDVSVREDCDRIAEETVKKYGRIDVLVNNAGIGDKQMSITRCSDDWWRQIIAVNQDSVFYMSRAALVYMEKRGEGSIVNISSIGGVFANAGIAYSAAKAAVVAMTKNVAIQFAGKGIRCNAVCPGPTITPLLSSDEIATFDQEFMKTCNEHICRSVPKAEAVDQANAILYFASDLSKAVTGQALVVDYGCNL</sequence>
<dbReference type="FunFam" id="3.40.50.720:FF:000084">
    <property type="entry name" value="Short-chain dehydrogenase reductase"/>
    <property type="match status" value="1"/>
</dbReference>
<gene>
    <name evidence="3" type="ORF">DW070_05540</name>
</gene>
<protein>
    <submittedName>
        <fullName evidence="3">SDR family oxidoreductase</fullName>
    </submittedName>
</protein>
<dbReference type="PRINTS" id="PR00081">
    <property type="entry name" value="GDHRDH"/>
</dbReference>
<dbReference type="CDD" id="cd05233">
    <property type="entry name" value="SDR_c"/>
    <property type="match status" value="1"/>
</dbReference>
<name>A0A3E2TQ99_9FIRM</name>
<evidence type="ECO:0000256" key="1">
    <source>
        <dbReference type="ARBA" id="ARBA00006484"/>
    </source>
</evidence>
<comment type="similarity">
    <text evidence="1">Belongs to the short-chain dehydrogenases/reductases (SDR) family.</text>
</comment>
<evidence type="ECO:0000313" key="4">
    <source>
        <dbReference type="Proteomes" id="UP000260773"/>
    </source>
</evidence>
<dbReference type="RefSeq" id="WP_015513763.1">
    <property type="nucleotide sequence ID" value="NZ_JAQCWV010000015.1"/>
</dbReference>
<dbReference type="AlphaFoldDB" id="A0A3E2TQ99"/>
<dbReference type="Proteomes" id="UP000260773">
    <property type="component" value="Unassembled WGS sequence"/>
</dbReference>
<dbReference type="GO" id="GO:0016491">
    <property type="term" value="F:oxidoreductase activity"/>
    <property type="evidence" value="ECO:0007669"/>
    <property type="project" value="UniProtKB-KW"/>
</dbReference>
<keyword evidence="2" id="KW-0560">Oxidoreductase</keyword>
<dbReference type="GO" id="GO:0008206">
    <property type="term" value="P:bile acid metabolic process"/>
    <property type="evidence" value="ECO:0007669"/>
    <property type="project" value="UniProtKB-ARBA"/>
</dbReference>